<evidence type="ECO:0000256" key="4">
    <source>
        <dbReference type="ARBA" id="ARBA00022490"/>
    </source>
</evidence>
<sequence length="327" mass="37097">MNAEKRRIARVQGGWSVAGSKQNNTHKQGNMTSASRSAVQDCESTTYHKSLAVSGSSRPALAKVRSDKGRVPMPTVPIWTGKNIDQPAQSKDKFIFEDPEEEIKVRPTDQNITKPGVYDISLEPSGVSRLRYFPQFIDPSRSEAIFAELLDEVPWKQRYETHNGVQAIQPRLTAWFSDLPYTYAGITVEANTSEWPKVLTYLKEQLAEVTGVEFNSLAANLYRDGHDSIGWHSDDEPIMGKNPTIASLSFGEERMFELRKKPPPNESGERDYTYSQVIRIPIRSGALLIMEGWTQSDWQHRVPKEYHDRGARINITFRVAKPFKNLI</sequence>
<keyword evidence="10" id="KW-0408">Iron</keyword>
<dbReference type="GO" id="GO:0006307">
    <property type="term" value="P:DNA alkylation repair"/>
    <property type="evidence" value="ECO:0007669"/>
    <property type="project" value="InterPro"/>
</dbReference>
<comment type="catalytic activity">
    <reaction evidence="18">
        <text>a 3,N(4)-etheno-2'-deoxycytidine in single-stranded DNA + 2-oxoglutarate + O2 + H2O = a 2'-deoxycytidine in single-stranded DNA + glyoxal + succinate + CO2</text>
        <dbReference type="Rhea" id="RHEA:70471"/>
        <dbReference type="Rhea" id="RHEA-COMP:12846"/>
        <dbReference type="Rhea" id="RHEA-COMP:17906"/>
        <dbReference type="ChEBI" id="CHEBI:15377"/>
        <dbReference type="ChEBI" id="CHEBI:15379"/>
        <dbReference type="ChEBI" id="CHEBI:16526"/>
        <dbReference type="ChEBI" id="CHEBI:16810"/>
        <dbReference type="ChEBI" id="CHEBI:30031"/>
        <dbReference type="ChEBI" id="CHEBI:34779"/>
        <dbReference type="ChEBI" id="CHEBI:85452"/>
        <dbReference type="ChEBI" id="CHEBI:189585"/>
    </reaction>
    <physiologicalReaction direction="left-to-right" evidence="18">
        <dbReference type="Rhea" id="RHEA:70472"/>
    </physiologicalReaction>
</comment>
<comment type="cofactor">
    <cofactor evidence="1">
        <name>Fe(2+)</name>
        <dbReference type="ChEBI" id="CHEBI:29033"/>
    </cofactor>
</comment>
<evidence type="ECO:0000259" key="27">
    <source>
        <dbReference type="PROSITE" id="PS51471"/>
    </source>
</evidence>
<evidence type="ECO:0000256" key="22">
    <source>
        <dbReference type="ARBA" id="ARBA00066588"/>
    </source>
</evidence>
<comment type="catalytic activity">
    <reaction evidence="16">
        <text>an N(1)-methyl-2'-deoxyadenosine in single-stranded DNA + 2-oxoglutarate + O2 = a 2'-deoxyadenosine in single-stranded DNA + formaldehyde + succinate + CO2 + H(+)</text>
        <dbReference type="Rhea" id="RHEA:70447"/>
        <dbReference type="Rhea" id="RHEA-COMP:17895"/>
        <dbReference type="Rhea" id="RHEA-COMP:17896"/>
        <dbReference type="ChEBI" id="CHEBI:15378"/>
        <dbReference type="ChEBI" id="CHEBI:15379"/>
        <dbReference type="ChEBI" id="CHEBI:16526"/>
        <dbReference type="ChEBI" id="CHEBI:16810"/>
        <dbReference type="ChEBI" id="CHEBI:16842"/>
        <dbReference type="ChEBI" id="CHEBI:30031"/>
        <dbReference type="ChEBI" id="CHEBI:90615"/>
        <dbReference type="ChEBI" id="CHEBI:139096"/>
    </reaction>
    <physiologicalReaction direction="left-to-right" evidence="16">
        <dbReference type="Rhea" id="RHEA:70448"/>
    </physiologicalReaction>
</comment>
<evidence type="ECO:0000256" key="12">
    <source>
        <dbReference type="ARBA" id="ARBA00023204"/>
    </source>
</evidence>
<evidence type="ECO:0000256" key="6">
    <source>
        <dbReference type="ARBA" id="ARBA00022763"/>
    </source>
</evidence>
<keyword evidence="5" id="KW-0479">Metal-binding</keyword>
<dbReference type="EMBL" id="HACG01011885">
    <property type="protein sequence ID" value="CEK58750.1"/>
    <property type="molecule type" value="Transcribed_RNA"/>
</dbReference>
<evidence type="ECO:0000313" key="28">
    <source>
        <dbReference type="EMBL" id="CEK58750.1"/>
    </source>
</evidence>
<keyword evidence="8" id="KW-0223">Dioxygenase</keyword>
<evidence type="ECO:0000256" key="18">
    <source>
        <dbReference type="ARBA" id="ARBA00052597"/>
    </source>
</evidence>
<evidence type="ECO:0000256" key="3">
    <source>
        <dbReference type="ARBA" id="ARBA00004496"/>
    </source>
</evidence>
<evidence type="ECO:0000256" key="14">
    <source>
        <dbReference type="ARBA" id="ARBA00023278"/>
    </source>
</evidence>
<evidence type="ECO:0000256" key="16">
    <source>
        <dbReference type="ARBA" id="ARBA00051010"/>
    </source>
</evidence>
<evidence type="ECO:0000256" key="24">
    <source>
        <dbReference type="ARBA" id="ARBA00071421"/>
    </source>
</evidence>
<evidence type="ECO:0000256" key="9">
    <source>
        <dbReference type="ARBA" id="ARBA00023002"/>
    </source>
</evidence>
<evidence type="ECO:0000256" key="7">
    <source>
        <dbReference type="ARBA" id="ARBA00022843"/>
    </source>
</evidence>
<protein>
    <recommendedName>
        <fullName evidence="24">Alpha-ketoglutarate-dependent dioxygenase alkB homolog 3</fullName>
        <ecNumber evidence="23">1.14.11.33</ecNumber>
        <ecNumber evidence="22">1.14.11.54</ecNumber>
    </recommendedName>
    <alternativeName>
        <fullName evidence="25">Alkylated DNA repair protein alkB homolog 3</fullName>
    </alternativeName>
</protein>
<accession>A0A0B6YTA3</accession>
<keyword evidence="14" id="KW-0379">Hydroxylation</keyword>
<evidence type="ECO:0000256" key="17">
    <source>
        <dbReference type="ARBA" id="ARBA00051165"/>
    </source>
</evidence>
<dbReference type="PANTHER" id="PTHR31212">
    <property type="entry name" value="ALPHA-KETOGLUTARATE-DEPENDENT DIOXYGENASE ALKB HOMOLOG 3"/>
    <property type="match status" value="1"/>
</dbReference>
<dbReference type="InterPro" id="IPR027450">
    <property type="entry name" value="AlkB-like"/>
</dbReference>
<name>A0A0B6YTA3_9EUPU</name>
<comment type="subunit">
    <text evidence="21">Interacts with the ASCC complex composed of ASCC1, ASCC2 and ASCC3. Interacts directly with ASCC3, and is thereby recruited to the ASCC complex. Interacts with OTUD4; the interaction is direct. Interacts with USP7 and USP9X.</text>
</comment>
<evidence type="ECO:0000256" key="19">
    <source>
        <dbReference type="ARBA" id="ARBA00053025"/>
    </source>
</evidence>
<evidence type="ECO:0000256" key="26">
    <source>
        <dbReference type="SAM" id="MobiDB-lite"/>
    </source>
</evidence>
<dbReference type="GO" id="GO:1990930">
    <property type="term" value="F:mRNA N1-methyladenosine dioxygenase activity"/>
    <property type="evidence" value="ECO:0007669"/>
    <property type="project" value="UniProtKB-EC"/>
</dbReference>
<feature type="region of interest" description="Disordered" evidence="26">
    <location>
        <begin position="1"/>
        <end position="41"/>
    </location>
</feature>
<reference evidence="28" key="1">
    <citation type="submission" date="2014-12" db="EMBL/GenBank/DDBJ databases">
        <title>Insight into the proteome of Arion vulgaris.</title>
        <authorList>
            <person name="Aradska J."/>
            <person name="Bulat T."/>
            <person name="Smidak R."/>
            <person name="Sarate P."/>
            <person name="Gangsoo J."/>
            <person name="Sialana F."/>
            <person name="Bilban M."/>
            <person name="Lubec G."/>
        </authorList>
    </citation>
    <scope>NUCLEOTIDE SEQUENCE</scope>
    <source>
        <tissue evidence="28">Skin</tissue>
    </source>
</reference>
<proteinExistence type="predicted"/>
<gene>
    <name evidence="28" type="primary">ORF34078</name>
</gene>
<dbReference type="InterPro" id="IPR037151">
    <property type="entry name" value="AlkB-like_sf"/>
</dbReference>
<dbReference type="GO" id="GO:0005654">
    <property type="term" value="C:nucleoplasm"/>
    <property type="evidence" value="ECO:0007669"/>
    <property type="project" value="TreeGrafter"/>
</dbReference>
<evidence type="ECO:0000256" key="5">
    <source>
        <dbReference type="ARBA" id="ARBA00022723"/>
    </source>
</evidence>
<evidence type="ECO:0000256" key="21">
    <source>
        <dbReference type="ARBA" id="ARBA00064884"/>
    </source>
</evidence>
<evidence type="ECO:0000256" key="11">
    <source>
        <dbReference type="ARBA" id="ARBA00023097"/>
    </source>
</evidence>
<dbReference type="PANTHER" id="PTHR31212:SF4">
    <property type="entry name" value="ALPHA-KETOGLUTARATE-DEPENDENT DIOXYGENASE ALKB HOMOLOG 3"/>
    <property type="match status" value="1"/>
</dbReference>
<dbReference type="EC" id="1.14.11.33" evidence="23"/>
<dbReference type="InterPro" id="IPR032854">
    <property type="entry name" value="ALKBH3"/>
</dbReference>
<keyword evidence="7" id="KW-0832">Ubl conjugation</keyword>
<dbReference type="GO" id="GO:0035516">
    <property type="term" value="F:broad specificity oxidative DNA demethylase activity"/>
    <property type="evidence" value="ECO:0007669"/>
    <property type="project" value="UniProtKB-EC"/>
</dbReference>
<evidence type="ECO:0000256" key="25">
    <source>
        <dbReference type="ARBA" id="ARBA00077988"/>
    </source>
</evidence>
<evidence type="ECO:0000256" key="1">
    <source>
        <dbReference type="ARBA" id="ARBA00001954"/>
    </source>
</evidence>
<dbReference type="GO" id="GO:0046872">
    <property type="term" value="F:metal ion binding"/>
    <property type="evidence" value="ECO:0007669"/>
    <property type="project" value="UniProtKB-KW"/>
</dbReference>
<evidence type="ECO:0000256" key="8">
    <source>
        <dbReference type="ARBA" id="ARBA00022964"/>
    </source>
</evidence>
<dbReference type="AlphaFoldDB" id="A0A0B6YTA3"/>
<evidence type="ECO:0000256" key="2">
    <source>
        <dbReference type="ARBA" id="ARBA00004123"/>
    </source>
</evidence>
<comment type="subcellular location">
    <subcellularLocation>
        <location evidence="3">Cytoplasm</location>
    </subcellularLocation>
    <subcellularLocation>
        <location evidence="2">Nucleus</location>
    </subcellularLocation>
</comment>
<keyword evidence="13" id="KW-0539">Nucleus</keyword>
<keyword evidence="11" id="KW-0558">Oxidation</keyword>
<comment type="catalytic activity">
    <reaction evidence="15">
        <text>an N(1)-methyladenosine in mRNA + 2-oxoglutarate + O2 = an adenosine in mRNA + formaldehyde + succinate + CO2</text>
        <dbReference type="Rhea" id="RHEA:49516"/>
        <dbReference type="Rhea" id="RHEA-COMP:12414"/>
        <dbReference type="Rhea" id="RHEA-COMP:12415"/>
        <dbReference type="ChEBI" id="CHEBI:15379"/>
        <dbReference type="ChEBI" id="CHEBI:16526"/>
        <dbReference type="ChEBI" id="CHEBI:16810"/>
        <dbReference type="ChEBI" id="CHEBI:16842"/>
        <dbReference type="ChEBI" id="CHEBI:30031"/>
        <dbReference type="ChEBI" id="CHEBI:74411"/>
        <dbReference type="ChEBI" id="CHEBI:74491"/>
        <dbReference type="EC" id="1.14.11.54"/>
    </reaction>
</comment>
<dbReference type="FunFam" id="2.60.120.590:FF:000003">
    <property type="entry name" value="alpha-ketoglutarate-dependent dioxygenase alkB homolog 3"/>
    <property type="match status" value="1"/>
</dbReference>
<dbReference type="GO" id="GO:0005739">
    <property type="term" value="C:mitochondrion"/>
    <property type="evidence" value="ECO:0007669"/>
    <property type="project" value="TreeGrafter"/>
</dbReference>
<dbReference type="Pfam" id="PF13532">
    <property type="entry name" value="2OG-FeII_Oxy_2"/>
    <property type="match status" value="1"/>
</dbReference>
<dbReference type="SUPFAM" id="SSF51197">
    <property type="entry name" value="Clavaminate synthase-like"/>
    <property type="match status" value="1"/>
</dbReference>
<feature type="region of interest" description="Disordered" evidence="26">
    <location>
        <begin position="58"/>
        <end position="83"/>
    </location>
</feature>
<evidence type="ECO:0000256" key="23">
    <source>
        <dbReference type="ARBA" id="ARBA00066725"/>
    </source>
</evidence>
<keyword evidence="12" id="KW-0234">DNA repair</keyword>
<comment type="catalytic activity">
    <reaction evidence="17">
        <text>an N(3)-methyl-2'-deoxycytidine in single-stranded DNA + 2-oxoglutarate + O2 = a 2'-deoxycytidine in single-stranded DNA + formaldehyde + succinate + CO2 + H(+)</text>
        <dbReference type="Rhea" id="RHEA:70435"/>
        <dbReference type="Rhea" id="RHEA-COMP:12846"/>
        <dbReference type="Rhea" id="RHEA-COMP:17894"/>
        <dbReference type="ChEBI" id="CHEBI:15378"/>
        <dbReference type="ChEBI" id="CHEBI:15379"/>
        <dbReference type="ChEBI" id="CHEBI:16526"/>
        <dbReference type="ChEBI" id="CHEBI:16810"/>
        <dbReference type="ChEBI" id="CHEBI:16842"/>
        <dbReference type="ChEBI" id="CHEBI:30031"/>
        <dbReference type="ChEBI" id="CHEBI:85452"/>
        <dbReference type="ChEBI" id="CHEBI:139075"/>
    </reaction>
    <physiologicalReaction direction="left-to-right" evidence="17">
        <dbReference type="Rhea" id="RHEA:70436"/>
    </physiologicalReaction>
</comment>
<keyword evidence="4" id="KW-0963">Cytoplasm</keyword>
<evidence type="ECO:0000256" key="13">
    <source>
        <dbReference type="ARBA" id="ARBA00023242"/>
    </source>
</evidence>
<evidence type="ECO:0000256" key="15">
    <source>
        <dbReference type="ARBA" id="ARBA00050870"/>
    </source>
</evidence>
<dbReference type="PROSITE" id="PS51471">
    <property type="entry name" value="FE2OG_OXY"/>
    <property type="match status" value="1"/>
</dbReference>
<dbReference type="EC" id="1.14.11.54" evidence="22"/>
<feature type="domain" description="Fe2OG dioxygenase" evidence="27">
    <location>
        <begin position="213"/>
        <end position="321"/>
    </location>
</feature>
<evidence type="ECO:0000256" key="20">
    <source>
        <dbReference type="ARBA" id="ARBA00054625"/>
    </source>
</evidence>
<dbReference type="InterPro" id="IPR005123">
    <property type="entry name" value="Oxoglu/Fe-dep_dioxygenase_dom"/>
</dbReference>
<keyword evidence="9" id="KW-0560">Oxidoreductase</keyword>
<comment type="catalytic activity">
    <reaction evidence="19">
        <text>a methylated nucleobase within DNA + 2-oxoglutarate + O2 = a nucleobase within DNA + formaldehyde + succinate + CO2</text>
        <dbReference type="Rhea" id="RHEA:30299"/>
        <dbReference type="Rhea" id="RHEA-COMP:12192"/>
        <dbReference type="Rhea" id="RHEA-COMP:12193"/>
        <dbReference type="ChEBI" id="CHEBI:15379"/>
        <dbReference type="ChEBI" id="CHEBI:16526"/>
        <dbReference type="ChEBI" id="CHEBI:16810"/>
        <dbReference type="ChEBI" id="CHEBI:16842"/>
        <dbReference type="ChEBI" id="CHEBI:30031"/>
        <dbReference type="ChEBI" id="CHEBI:32875"/>
        <dbReference type="ChEBI" id="CHEBI:64428"/>
        <dbReference type="EC" id="1.14.11.33"/>
    </reaction>
    <physiologicalReaction direction="left-to-right" evidence="19">
        <dbReference type="Rhea" id="RHEA:30300"/>
    </physiologicalReaction>
</comment>
<dbReference type="Gene3D" id="2.60.120.590">
    <property type="entry name" value="Alpha-ketoglutarate-dependent dioxygenase AlkB-like"/>
    <property type="match status" value="1"/>
</dbReference>
<organism evidence="28">
    <name type="scientific">Arion vulgaris</name>
    <dbReference type="NCBI Taxonomy" id="1028688"/>
    <lineage>
        <taxon>Eukaryota</taxon>
        <taxon>Metazoa</taxon>
        <taxon>Spiralia</taxon>
        <taxon>Lophotrochozoa</taxon>
        <taxon>Mollusca</taxon>
        <taxon>Gastropoda</taxon>
        <taxon>Heterobranchia</taxon>
        <taxon>Euthyneura</taxon>
        <taxon>Panpulmonata</taxon>
        <taxon>Eupulmonata</taxon>
        <taxon>Stylommatophora</taxon>
        <taxon>Helicina</taxon>
        <taxon>Arionoidea</taxon>
        <taxon>Arionidae</taxon>
        <taxon>Arion</taxon>
    </lineage>
</organism>
<evidence type="ECO:0000256" key="10">
    <source>
        <dbReference type="ARBA" id="ARBA00023004"/>
    </source>
</evidence>
<keyword evidence="6" id="KW-0227">DNA damage</keyword>
<feature type="compositionally biased region" description="Polar residues" evidence="26">
    <location>
        <begin position="19"/>
        <end position="41"/>
    </location>
</feature>
<comment type="function">
    <text evidence="20">Dioxygenase that mediates demethylation of DNA and RNA containing 1-methyladenosine (m1A). Repairs alkylated DNA containing 1-methyladenosine (m1A) and 3-methylcytosine (m3C) by oxidative demethylation. Has a strong preference for single-stranded DNA. Able to process alkylated m3C within double-stranded regions via its interaction with ASCC3, which promotes DNA unwinding to generate single-stranded substrate needed for ALKBH3. Can repair exocyclic 3,N4-ethenocytosine adducs in single-stranded DNA. Also acts on RNA. Demethylates N(1)-methyladenosine (m1A) RNA, an epigenetic internal modification of messenger RNAs (mRNAs) highly enriched within 5'-untranslated regions (UTRs) and in the vicinity of start codons. Requires molecular oxygen, alpha-ketoglutarate and iron.</text>
</comment>